<keyword evidence="4" id="KW-1015">Disulfide bond</keyword>
<reference evidence="6 7" key="1">
    <citation type="journal article" date="2016" name="DNA Res.">
        <title>The draft genome of MD-2 pineapple using hybrid error correction of long reads.</title>
        <authorList>
            <person name="Redwan R.M."/>
            <person name="Saidin A."/>
            <person name="Kumar S.V."/>
        </authorList>
    </citation>
    <scope>NUCLEOTIDE SEQUENCE [LARGE SCALE GENOMIC DNA]</scope>
    <source>
        <strain evidence="7">cv. MD2</strain>
        <tissue evidence="6">Leaf</tissue>
    </source>
</reference>
<gene>
    <name evidence="6" type="ORF">ACMD2_14599</name>
</gene>
<dbReference type="InterPro" id="IPR008801">
    <property type="entry name" value="RALF"/>
</dbReference>
<sequence length="135" mass="14989">MALPRPALLLAVLLLLLLLSVACAAHSAPLDADWGLARLNFEDDELTQACDGTVGECADKDDEDGSAEAEYVDTRRGLAAAYPGRTRFISYGALMKNRVPCSRRGQSYYNCRRRRRANPYHRGCSIITRCARILR</sequence>
<organism evidence="6 7">
    <name type="scientific">Ananas comosus</name>
    <name type="common">Pineapple</name>
    <name type="synonym">Ananas ananas</name>
    <dbReference type="NCBI Taxonomy" id="4615"/>
    <lineage>
        <taxon>Eukaryota</taxon>
        <taxon>Viridiplantae</taxon>
        <taxon>Streptophyta</taxon>
        <taxon>Embryophyta</taxon>
        <taxon>Tracheophyta</taxon>
        <taxon>Spermatophyta</taxon>
        <taxon>Magnoliopsida</taxon>
        <taxon>Liliopsida</taxon>
        <taxon>Poales</taxon>
        <taxon>Bromeliaceae</taxon>
        <taxon>Bromelioideae</taxon>
        <taxon>Ananas</taxon>
    </lineage>
</organism>
<evidence type="ECO:0000313" key="7">
    <source>
        <dbReference type="Proteomes" id="UP000092600"/>
    </source>
</evidence>
<evidence type="ECO:0000313" key="6">
    <source>
        <dbReference type="EMBL" id="OAY65874.1"/>
    </source>
</evidence>
<dbReference type="EMBL" id="LSRQ01006642">
    <property type="protein sequence ID" value="OAY65874.1"/>
    <property type="molecule type" value="Genomic_DNA"/>
</dbReference>
<evidence type="ECO:0000256" key="2">
    <source>
        <dbReference type="ARBA" id="ARBA00022702"/>
    </source>
</evidence>
<dbReference type="PANTHER" id="PTHR33136">
    <property type="entry name" value="RAPID ALKALINIZATION FACTOR-LIKE"/>
    <property type="match status" value="1"/>
</dbReference>
<comment type="caution">
    <text evidence="6">The sequence shown here is derived from an EMBL/GenBank/DDBJ whole genome shotgun (WGS) entry which is preliminary data.</text>
</comment>
<feature type="chain" id="PRO_5008508061" evidence="5">
    <location>
        <begin position="25"/>
        <end position="135"/>
    </location>
</feature>
<evidence type="ECO:0000256" key="4">
    <source>
        <dbReference type="ARBA" id="ARBA00023157"/>
    </source>
</evidence>
<keyword evidence="3 5" id="KW-0732">Signal</keyword>
<feature type="signal peptide" evidence="5">
    <location>
        <begin position="1"/>
        <end position="24"/>
    </location>
</feature>
<dbReference type="Proteomes" id="UP000092600">
    <property type="component" value="Unassembled WGS sequence"/>
</dbReference>
<dbReference type="STRING" id="4615.A0A199UMB1"/>
<dbReference type="GO" id="GO:0009506">
    <property type="term" value="C:plasmodesma"/>
    <property type="evidence" value="ECO:0007669"/>
    <property type="project" value="TreeGrafter"/>
</dbReference>
<keyword evidence="2" id="KW-0372">Hormone</keyword>
<accession>A0A199UMB1</accession>
<name>A0A199UMB1_ANACO</name>
<proteinExistence type="inferred from homology"/>
<dbReference type="PROSITE" id="PS51257">
    <property type="entry name" value="PROKAR_LIPOPROTEIN"/>
    <property type="match status" value="1"/>
</dbReference>
<dbReference type="AlphaFoldDB" id="A0A199UMB1"/>
<evidence type="ECO:0000256" key="3">
    <source>
        <dbReference type="ARBA" id="ARBA00022729"/>
    </source>
</evidence>
<dbReference type="Pfam" id="PF05498">
    <property type="entry name" value="RALF"/>
    <property type="match status" value="1"/>
</dbReference>
<dbReference type="GO" id="GO:0019722">
    <property type="term" value="P:calcium-mediated signaling"/>
    <property type="evidence" value="ECO:0007669"/>
    <property type="project" value="TreeGrafter"/>
</dbReference>
<dbReference type="PANTHER" id="PTHR33136:SF89">
    <property type="entry name" value="PROTEIN RALF-LIKE 19"/>
    <property type="match status" value="1"/>
</dbReference>
<dbReference type="GO" id="GO:0005179">
    <property type="term" value="F:hormone activity"/>
    <property type="evidence" value="ECO:0007669"/>
    <property type="project" value="UniProtKB-KW"/>
</dbReference>
<evidence type="ECO:0000256" key="1">
    <source>
        <dbReference type="ARBA" id="ARBA00009178"/>
    </source>
</evidence>
<evidence type="ECO:0000256" key="5">
    <source>
        <dbReference type="SAM" id="SignalP"/>
    </source>
</evidence>
<comment type="similarity">
    <text evidence="1">Belongs to the plant rapid alkalinization factor (RALF) family.</text>
</comment>
<protein>
    <submittedName>
        <fullName evidence="6">Protein RALF-like 33</fullName>
    </submittedName>
</protein>